<dbReference type="Pfam" id="PF00155">
    <property type="entry name" value="Aminotran_1_2"/>
    <property type="match status" value="1"/>
</dbReference>
<evidence type="ECO:0000256" key="2">
    <source>
        <dbReference type="ARBA" id="ARBA00022576"/>
    </source>
</evidence>
<keyword evidence="4" id="KW-0663">Pyridoxal phosphate</keyword>
<evidence type="ECO:0000256" key="1">
    <source>
        <dbReference type="ARBA" id="ARBA00001933"/>
    </source>
</evidence>
<dbReference type="CDD" id="cd00609">
    <property type="entry name" value="AAT_like"/>
    <property type="match status" value="1"/>
</dbReference>
<dbReference type="InterPro" id="IPR015422">
    <property type="entry name" value="PyrdxlP-dep_Trfase_small"/>
</dbReference>
<dbReference type="InterPro" id="IPR015421">
    <property type="entry name" value="PyrdxlP-dep_Trfase_major"/>
</dbReference>
<dbReference type="PANTHER" id="PTHR42885:SF2">
    <property type="entry name" value="HISTIDINOL-PHOSPHATE AMINOTRANSFERASE"/>
    <property type="match status" value="1"/>
</dbReference>
<dbReference type="RefSeq" id="WP_095405909.1">
    <property type="nucleotide sequence ID" value="NZ_NOJZ02000002.1"/>
</dbReference>
<dbReference type="GO" id="GO:0008483">
    <property type="term" value="F:transaminase activity"/>
    <property type="evidence" value="ECO:0007669"/>
    <property type="project" value="UniProtKB-KW"/>
</dbReference>
<dbReference type="EMBL" id="NOJZ02000002">
    <property type="protein sequence ID" value="RDY24523.1"/>
    <property type="molecule type" value="Genomic_DNA"/>
</dbReference>
<proteinExistence type="predicted"/>
<evidence type="ECO:0000256" key="3">
    <source>
        <dbReference type="ARBA" id="ARBA00022679"/>
    </source>
</evidence>
<comment type="caution">
    <text evidence="6">The sequence shown here is derived from an EMBL/GenBank/DDBJ whole genome shotgun (WGS) entry which is preliminary data.</text>
</comment>
<name>A0A371IVK8_9FIRM</name>
<dbReference type="OrthoDB" id="9813612at2"/>
<dbReference type="InterPro" id="IPR015424">
    <property type="entry name" value="PyrdxlP-dep_Trfase"/>
</dbReference>
<evidence type="ECO:0000313" key="7">
    <source>
        <dbReference type="Proteomes" id="UP000243494"/>
    </source>
</evidence>
<keyword evidence="2 6" id="KW-0032">Aminotransferase</keyword>
<gene>
    <name evidence="6" type="ORF">CHF27_002465</name>
</gene>
<dbReference type="Proteomes" id="UP000243494">
    <property type="component" value="Unassembled WGS sequence"/>
</dbReference>
<comment type="cofactor">
    <cofactor evidence="1">
        <name>pyridoxal 5'-phosphate</name>
        <dbReference type="ChEBI" id="CHEBI:597326"/>
    </cofactor>
</comment>
<evidence type="ECO:0000313" key="6">
    <source>
        <dbReference type="EMBL" id="RDY24523.1"/>
    </source>
</evidence>
<evidence type="ECO:0000256" key="4">
    <source>
        <dbReference type="ARBA" id="ARBA00022898"/>
    </source>
</evidence>
<protein>
    <submittedName>
        <fullName evidence="6">Histidinol-phosphate aminotransferase family protein</fullName>
    </submittedName>
</protein>
<reference evidence="6 7" key="1">
    <citation type="journal article" date="2017" name="Genome Announc.">
        <title>Draft Genome Sequence of Romboutsia maritimum sp. nov. Strain CCRI-22766(T), Isolated from Coastal Estuarine Mud.</title>
        <authorList>
            <person name="Maheux A.F."/>
            <person name="Boudreau D.K."/>
            <person name="Berube E."/>
            <person name="Boissinot M."/>
            <person name="Raymond F."/>
            <person name="Brodeur S."/>
            <person name="Corbeil J."/>
            <person name="Brightwell G."/>
            <person name="Broda D."/>
            <person name="Omar R.F."/>
            <person name="Bergeron M.G."/>
        </authorList>
    </citation>
    <scope>NUCLEOTIDE SEQUENCE [LARGE SCALE GENOMIC DNA]</scope>
    <source>
        <strain evidence="6 7">CCRI-22766</strain>
    </source>
</reference>
<organism evidence="6 7">
    <name type="scientific">Romboutsia maritimum</name>
    <dbReference type="NCBI Taxonomy" id="2020948"/>
    <lineage>
        <taxon>Bacteria</taxon>
        <taxon>Bacillati</taxon>
        <taxon>Bacillota</taxon>
        <taxon>Clostridia</taxon>
        <taxon>Peptostreptococcales</taxon>
        <taxon>Peptostreptococcaceae</taxon>
        <taxon>Romboutsia</taxon>
    </lineage>
</organism>
<dbReference type="Gene3D" id="3.40.640.10">
    <property type="entry name" value="Type I PLP-dependent aspartate aminotransferase-like (Major domain)"/>
    <property type="match status" value="1"/>
</dbReference>
<dbReference type="AlphaFoldDB" id="A0A371IVK8"/>
<keyword evidence="3 6" id="KW-0808">Transferase</keyword>
<sequence>MDDAIRLAFEVFGQLDKKIISVNPSFEMYSVYSKMYGMHHVPIHFNEKFEVDIEEIIDSIDKNTGIVSLLNPNSPIGKSWNENQIIRIIEKAKENQAVIIIDEVYYYFNPISFLDLIYEYDKLMIFRTFTKLLSIAGGRIGYIVSNYKMIDMLKRASGTYPVNCFAIKFAEKLLENPSIIENLIKIEKEGREFLISKLKTNNYDYYCNGGNYILIRSNKMPKELFDMLKERKILIKTYNNPILVDWIRITTGGIESMKLFWNEFEKLDLL</sequence>
<feature type="domain" description="Aminotransferase class I/classII large" evidence="5">
    <location>
        <begin position="7"/>
        <end position="252"/>
    </location>
</feature>
<keyword evidence="7" id="KW-1185">Reference proteome</keyword>
<dbReference type="SUPFAM" id="SSF53383">
    <property type="entry name" value="PLP-dependent transferases"/>
    <property type="match status" value="1"/>
</dbReference>
<accession>A0A371IVK8</accession>
<evidence type="ECO:0000259" key="5">
    <source>
        <dbReference type="Pfam" id="PF00155"/>
    </source>
</evidence>
<dbReference type="GO" id="GO:0030170">
    <property type="term" value="F:pyridoxal phosphate binding"/>
    <property type="evidence" value="ECO:0007669"/>
    <property type="project" value="InterPro"/>
</dbReference>
<dbReference type="InterPro" id="IPR004839">
    <property type="entry name" value="Aminotransferase_I/II_large"/>
</dbReference>
<dbReference type="PANTHER" id="PTHR42885">
    <property type="entry name" value="HISTIDINOL-PHOSPHATE AMINOTRANSFERASE-RELATED"/>
    <property type="match status" value="1"/>
</dbReference>
<dbReference type="Gene3D" id="3.90.1150.10">
    <property type="entry name" value="Aspartate Aminotransferase, domain 1"/>
    <property type="match status" value="1"/>
</dbReference>